<keyword evidence="3" id="KW-1185">Reference proteome</keyword>
<accession>A0A2T7D998</accession>
<name>A0A2T7D998_9POAL</name>
<evidence type="ECO:0000256" key="1">
    <source>
        <dbReference type="SAM" id="MobiDB-lite"/>
    </source>
</evidence>
<dbReference type="AlphaFoldDB" id="A0A2T7D998"/>
<evidence type="ECO:0000313" key="3">
    <source>
        <dbReference type="Proteomes" id="UP000244336"/>
    </source>
</evidence>
<dbReference type="Gramene" id="PUZ52170">
    <property type="protein sequence ID" value="PUZ52170"/>
    <property type="gene ID" value="GQ55_6G248600"/>
</dbReference>
<sequence length="49" mass="4914">MPPSWPCCTAAAGPACMASRLRPASHRAVVTGPGTARGRRSSTAGLPPP</sequence>
<reference evidence="2 3" key="1">
    <citation type="submission" date="2018-04" db="EMBL/GenBank/DDBJ databases">
        <title>WGS assembly of Panicum hallii var. hallii HAL2.</title>
        <authorList>
            <person name="Lovell J."/>
            <person name="Jenkins J."/>
            <person name="Lowry D."/>
            <person name="Mamidi S."/>
            <person name="Sreedasyam A."/>
            <person name="Weng X."/>
            <person name="Barry K."/>
            <person name="Bonette J."/>
            <person name="Campitelli B."/>
            <person name="Daum C."/>
            <person name="Gordon S."/>
            <person name="Gould B."/>
            <person name="Lipzen A."/>
            <person name="MacQueen A."/>
            <person name="Palacio-Mejia J."/>
            <person name="Plott C."/>
            <person name="Shakirov E."/>
            <person name="Shu S."/>
            <person name="Yoshinaga Y."/>
            <person name="Zane M."/>
            <person name="Rokhsar D."/>
            <person name="Grimwood J."/>
            <person name="Schmutz J."/>
            <person name="Juenger T."/>
        </authorList>
    </citation>
    <scope>NUCLEOTIDE SEQUENCE [LARGE SCALE GENOMIC DNA]</scope>
    <source>
        <strain evidence="3">cv. HAL2</strain>
    </source>
</reference>
<evidence type="ECO:0000313" key="2">
    <source>
        <dbReference type="EMBL" id="PUZ52170.1"/>
    </source>
</evidence>
<proteinExistence type="predicted"/>
<organism evidence="2 3">
    <name type="scientific">Panicum hallii var. hallii</name>
    <dbReference type="NCBI Taxonomy" id="1504633"/>
    <lineage>
        <taxon>Eukaryota</taxon>
        <taxon>Viridiplantae</taxon>
        <taxon>Streptophyta</taxon>
        <taxon>Embryophyta</taxon>
        <taxon>Tracheophyta</taxon>
        <taxon>Spermatophyta</taxon>
        <taxon>Magnoliopsida</taxon>
        <taxon>Liliopsida</taxon>
        <taxon>Poales</taxon>
        <taxon>Poaceae</taxon>
        <taxon>PACMAD clade</taxon>
        <taxon>Panicoideae</taxon>
        <taxon>Panicodae</taxon>
        <taxon>Paniceae</taxon>
        <taxon>Panicinae</taxon>
        <taxon>Panicum</taxon>
        <taxon>Panicum sect. Panicum</taxon>
    </lineage>
</organism>
<dbReference type="EMBL" id="CM009754">
    <property type="protein sequence ID" value="PUZ52170.1"/>
    <property type="molecule type" value="Genomic_DNA"/>
</dbReference>
<protein>
    <submittedName>
        <fullName evidence="2">Uncharacterized protein</fullName>
    </submittedName>
</protein>
<dbReference type="Proteomes" id="UP000244336">
    <property type="component" value="Chromosome 6"/>
</dbReference>
<gene>
    <name evidence="2" type="ORF">GQ55_6G248600</name>
</gene>
<feature type="region of interest" description="Disordered" evidence="1">
    <location>
        <begin position="25"/>
        <end position="49"/>
    </location>
</feature>